<name>A0ABP7D159_9MICC</name>
<keyword evidence="4" id="KW-0732">Signal</keyword>
<evidence type="ECO:0000256" key="1">
    <source>
        <dbReference type="ARBA" id="ARBA00022801"/>
    </source>
</evidence>
<feature type="region of interest" description="Disordered" evidence="3">
    <location>
        <begin position="26"/>
        <end position="82"/>
    </location>
</feature>
<dbReference type="Gene3D" id="2.60.120.200">
    <property type="match status" value="1"/>
</dbReference>
<evidence type="ECO:0000256" key="3">
    <source>
        <dbReference type="SAM" id="MobiDB-lite"/>
    </source>
</evidence>
<dbReference type="SUPFAM" id="SSF49373">
    <property type="entry name" value="Invasin/intimin cell-adhesion fragments"/>
    <property type="match status" value="1"/>
</dbReference>
<comment type="caution">
    <text evidence="6">The sequence shown here is derived from an EMBL/GenBank/DDBJ whole genome shotgun (WGS) entry which is preliminary data.</text>
</comment>
<evidence type="ECO:0000313" key="7">
    <source>
        <dbReference type="Proteomes" id="UP001501536"/>
    </source>
</evidence>
<dbReference type="Pfam" id="PF07532">
    <property type="entry name" value="Big_4"/>
    <property type="match status" value="1"/>
</dbReference>
<dbReference type="SUPFAM" id="SSF75005">
    <property type="entry name" value="Arabinanase/levansucrase/invertase"/>
    <property type="match status" value="1"/>
</dbReference>
<dbReference type="Proteomes" id="UP001501536">
    <property type="component" value="Unassembled WGS sequence"/>
</dbReference>
<dbReference type="InterPro" id="IPR008964">
    <property type="entry name" value="Invasin/intimin_cell_adhesion"/>
</dbReference>
<organism evidence="6 7">
    <name type="scientific">Zhihengliuella alba</name>
    <dbReference type="NCBI Taxonomy" id="547018"/>
    <lineage>
        <taxon>Bacteria</taxon>
        <taxon>Bacillati</taxon>
        <taxon>Actinomycetota</taxon>
        <taxon>Actinomycetes</taxon>
        <taxon>Micrococcales</taxon>
        <taxon>Micrococcaceae</taxon>
        <taxon>Zhihengliuella</taxon>
    </lineage>
</organism>
<feature type="compositionally biased region" description="Low complexity" evidence="3">
    <location>
        <begin position="26"/>
        <end position="46"/>
    </location>
</feature>
<dbReference type="PANTHER" id="PTHR43301">
    <property type="entry name" value="ARABINAN ENDO-1,5-ALPHA-L-ARABINOSIDASE"/>
    <property type="match status" value="1"/>
</dbReference>
<dbReference type="Pfam" id="PF13385">
    <property type="entry name" value="Laminin_G_3"/>
    <property type="match status" value="1"/>
</dbReference>
<dbReference type="SMART" id="SM00635">
    <property type="entry name" value="BID_2"/>
    <property type="match status" value="1"/>
</dbReference>
<sequence>MPRPPILRTLAATAGLALLLPLAAGPPAAAAPETAAPKPRTAPAEAPRAEAPRGEASRGDAVPAAADASGTEPTGTEPSPTDPYGYLFSYFVGEGTADGEQVYFGLSEGDDPLNYRDLNDGEPVLTSGIGEQGVRDPFIIRSPEGDKFYQIATDLKVHGSWDWDGFQRHGSHSIVVWESTDLVDWSEPRLVEVAPENAGNTWAPEAFYDEELGAYVVFWASKLYAEDDPEHTGSQHNRMMYATTQDFVTFSEPQVWIDPGHSVIDSTVIREDGVYYRFTKDERSNTAASPCGKFITAEKSTALRSTDYEFIADCIGRATADSAGIDRGEGPLVFKDNHAERWYMFIDEFGGRGYVPFVTDDLDSGEWRVAEDYSMPSRPRHGTVLPVTREEYHRLLAAYQPDQLVETVQPVEVATRKKQEPLLPDEVPVTFADGTSGSAAVDWDAVPAEDYAAQGTFQVSGTVADSLEAAVATVHVQAKPIKATSVDIEQEGIELWQHGSASLAAAVVPANATAGIRWESSAPGVATVADGVVTAVAPGTAVVTAASGGVRDTVEVTVTEEPPGLTAHFPLDERGGASAVDGVPDAVLAGGATAGEDGVSLDGVDDHVVLPQDLLAGVEDVTVSLEVRIDPGQRTPYFIYGLGNSTDGAGDGYLFTTGDAYRTSLSPGNWSGEQTVSSGRALERGVWRTLTYTLAGETATLYLDGAVVGTREGVTVDPADLGDGSTAANYIGRSLYAADHHLHGEVRDFRLYDRALAPEEVATI</sequence>
<keyword evidence="1" id="KW-0378">Hydrolase</keyword>
<evidence type="ECO:0000313" key="6">
    <source>
        <dbReference type="EMBL" id="GAA3697749.1"/>
    </source>
</evidence>
<dbReference type="Gene3D" id="2.60.40.1080">
    <property type="match status" value="1"/>
</dbReference>
<dbReference type="CDD" id="cd08983">
    <property type="entry name" value="GH43_Bt3655-like"/>
    <property type="match status" value="1"/>
</dbReference>
<proteinExistence type="predicted"/>
<dbReference type="Gene3D" id="2.115.10.20">
    <property type="entry name" value="Glycosyl hydrolase domain, family 43"/>
    <property type="match status" value="1"/>
</dbReference>
<feature type="signal peptide" evidence="4">
    <location>
        <begin position="1"/>
        <end position="30"/>
    </location>
</feature>
<dbReference type="RefSeq" id="WP_344880396.1">
    <property type="nucleotide sequence ID" value="NZ_BAABCJ010000001.1"/>
</dbReference>
<reference evidence="7" key="1">
    <citation type="journal article" date="2019" name="Int. J. Syst. Evol. Microbiol.">
        <title>The Global Catalogue of Microorganisms (GCM) 10K type strain sequencing project: providing services to taxonomists for standard genome sequencing and annotation.</title>
        <authorList>
            <consortium name="The Broad Institute Genomics Platform"/>
            <consortium name="The Broad Institute Genome Sequencing Center for Infectious Disease"/>
            <person name="Wu L."/>
            <person name="Ma J."/>
        </authorList>
    </citation>
    <scope>NUCLEOTIDE SEQUENCE [LARGE SCALE GENOMIC DNA]</scope>
    <source>
        <strain evidence="7">JCM 16961</strain>
    </source>
</reference>
<accession>A0ABP7D159</accession>
<dbReference type="Pfam" id="PF02368">
    <property type="entry name" value="Big_2"/>
    <property type="match status" value="1"/>
</dbReference>
<dbReference type="InterPro" id="IPR011081">
    <property type="entry name" value="Big_4"/>
</dbReference>
<protein>
    <recommendedName>
        <fullName evidence="5">BIG2 domain-containing protein</fullName>
    </recommendedName>
</protein>
<evidence type="ECO:0000256" key="2">
    <source>
        <dbReference type="ARBA" id="ARBA00023295"/>
    </source>
</evidence>
<dbReference type="InterPro" id="IPR023296">
    <property type="entry name" value="Glyco_hydro_beta-prop_sf"/>
</dbReference>
<feature type="compositionally biased region" description="Low complexity" evidence="3">
    <location>
        <begin position="69"/>
        <end position="82"/>
    </location>
</feature>
<keyword evidence="2" id="KW-0326">Glycosidase</keyword>
<evidence type="ECO:0000259" key="5">
    <source>
        <dbReference type="SMART" id="SM00635"/>
    </source>
</evidence>
<feature type="compositionally biased region" description="Basic and acidic residues" evidence="3">
    <location>
        <begin position="47"/>
        <end position="58"/>
    </location>
</feature>
<feature type="chain" id="PRO_5046023880" description="BIG2 domain-containing protein" evidence="4">
    <location>
        <begin position="31"/>
        <end position="764"/>
    </location>
</feature>
<gene>
    <name evidence="6" type="ORF">GCM10022377_08330</name>
</gene>
<dbReference type="InterPro" id="IPR013320">
    <property type="entry name" value="ConA-like_dom_sf"/>
</dbReference>
<dbReference type="EMBL" id="BAABCJ010000001">
    <property type="protein sequence ID" value="GAA3697749.1"/>
    <property type="molecule type" value="Genomic_DNA"/>
</dbReference>
<dbReference type="InterPro" id="IPR050727">
    <property type="entry name" value="GH43_arabinanases"/>
</dbReference>
<keyword evidence="7" id="KW-1185">Reference proteome</keyword>
<dbReference type="SUPFAM" id="SSF49899">
    <property type="entry name" value="Concanavalin A-like lectins/glucanases"/>
    <property type="match status" value="1"/>
</dbReference>
<evidence type="ECO:0000256" key="4">
    <source>
        <dbReference type="SAM" id="SignalP"/>
    </source>
</evidence>
<dbReference type="PANTHER" id="PTHR43301:SF3">
    <property type="entry name" value="ARABINAN ENDO-1,5-ALPHA-L-ARABINOSIDASE A-RELATED"/>
    <property type="match status" value="1"/>
</dbReference>
<feature type="domain" description="BIG2" evidence="5">
    <location>
        <begin position="482"/>
        <end position="557"/>
    </location>
</feature>
<dbReference type="InterPro" id="IPR003343">
    <property type="entry name" value="Big_2"/>
</dbReference>